<dbReference type="EMBL" id="JAINDJ010000002">
    <property type="protein sequence ID" value="KAG9458768.1"/>
    <property type="molecule type" value="Genomic_DNA"/>
</dbReference>
<dbReference type="SUPFAM" id="SSF48452">
    <property type="entry name" value="TPR-like"/>
    <property type="match status" value="1"/>
</dbReference>
<feature type="repeat" description="PPR" evidence="2">
    <location>
        <begin position="415"/>
        <end position="449"/>
    </location>
</feature>
<dbReference type="PROSITE" id="PS51375">
    <property type="entry name" value="PPR"/>
    <property type="match status" value="6"/>
</dbReference>
<dbReference type="PANTHER" id="PTHR47926">
    <property type="entry name" value="PENTATRICOPEPTIDE REPEAT-CONTAINING PROTEIN"/>
    <property type="match status" value="1"/>
</dbReference>
<keyword evidence="1" id="KW-0677">Repeat</keyword>
<accession>A0AAV7FCB1</accession>
<dbReference type="FunFam" id="1.25.40.10:FF:000090">
    <property type="entry name" value="Pentatricopeptide repeat-containing protein, chloroplastic"/>
    <property type="match status" value="1"/>
</dbReference>
<dbReference type="InterPro" id="IPR011990">
    <property type="entry name" value="TPR-like_helical_dom_sf"/>
</dbReference>
<feature type="repeat" description="PPR" evidence="2">
    <location>
        <begin position="134"/>
        <end position="168"/>
    </location>
</feature>
<dbReference type="Pfam" id="PF01535">
    <property type="entry name" value="PPR"/>
    <property type="match status" value="5"/>
</dbReference>
<dbReference type="InterPro" id="IPR046960">
    <property type="entry name" value="PPR_At4g14850-like_plant"/>
</dbReference>
<keyword evidence="4" id="KW-1185">Reference proteome</keyword>
<protein>
    <recommendedName>
        <fullName evidence="5">Chlororespiratory reduction 4</fullName>
    </recommendedName>
</protein>
<evidence type="ECO:0000313" key="3">
    <source>
        <dbReference type="EMBL" id="KAG9458768.1"/>
    </source>
</evidence>
<dbReference type="AlphaFoldDB" id="A0AAV7FCB1"/>
<dbReference type="InterPro" id="IPR002885">
    <property type="entry name" value="PPR_rpt"/>
</dbReference>
<sequence>MDIASRNCSIVRLSRSGDLVSACELFNEMPQRDIISWNSLMSAYSFNEHHESALRLFPELQNLGFNPTPTTFSIALTCCATLSALDQGKQIHGLSIKVSYSSNVFVGTGLISMYSKCHVPECLPRVFDEIDNPNLASWNALIAGFVKNSKIAEAHQVFNQMPSRNVVSWTALVNGYIEVGKVEDAFELFNAMPVKNTVSWTVMLNGLFHAGKFEKVIELFGVMLSDGVQATEDIFASVLNACSGVKSVKQGKKIHGHVIKVGLDCVGVVEAFLVCMYVSCLNIDEAKLEFDKMTVKCMKSWNYLICGYIHNNQLDKARNLFDLMGIKDSVIISSIISGLDEAEKLFYGMPERDVVAYTTLLSGYVKEGLFHNAWKIFKEMPEKNVVSFNVMVAGLVHWGKVVEAYELFSKSHERDEISWKHMIRGYVQSGFLVEAFSLYHQMILSGIRPTESVMASLLTASTSLSILNCGEQIHVAAIKYGVELCLVVANSLINMYGKCGGVSKVRLIFENMPEHDLVTWNALIYVYAINGLTEEMIQMFEKMKPSGIQPDHVTFLGVLSACSHDGLIHDAWRYFNSMKCDYGMVPEMAHFSCMVDLLCKMGFVEDAEKLIDSIPFEPDSVIWTSLLTGCQFNIHIEIAERAASKLLQLNPKDPLPYLHLGRVYQLTGRVAEMENLRSNLNRVRSSKTPGCSWVT</sequence>
<comment type="caution">
    <text evidence="3">The sequence shown here is derived from an EMBL/GenBank/DDBJ whole genome shotgun (WGS) entry which is preliminary data.</text>
</comment>
<name>A0AAV7FCB1_ARIFI</name>
<feature type="repeat" description="PPR" evidence="2">
    <location>
        <begin position="196"/>
        <end position="230"/>
    </location>
</feature>
<dbReference type="Pfam" id="PF13041">
    <property type="entry name" value="PPR_2"/>
    <property type="match status" value="4"/>
</dbReference>
<dbReference type="InterPro" id="IPR046848">
    <property type="entry name" value="E_motif"/>
</dbReference>
<dbReference type="Proteomes" id="UP000825729">
    <property type="component" value="Unassembled WGS sequence"/>
</dbReference>
<evidence type="ECO:0000256" key="2">
    <source>
        <dbReference type="PROSITE-ProRule" id="PRU00708"/>
    </source>
</evidence>
<gene>
    <name evidence="3" type="ORF">H6P81_003276</name>
</gene>
<organism evidence="3 4">
    <name type="scientific">Aristolochia fimbriata</name>
    <name type="common">White veined hardy Dutchman's pipe vine</name>
    <dbReference type="NCBI Taxonomy" id="158543"/>
    <lineage>
        <taxon>Eukaryota</taxon>
        <taxon>Viridiplantae</taxon>
        <taxon>Streptophyta</taxon>
        <taxon>Embryophyta</taxon>
        <taxon>Tracheophyta</taxon>
        <taxon>Spermatophyta</taxon>
        <taxon>Magnoliopsida</taxon>
        <taxon>Magnoliidae</taxon>
        <taxon>Piperales</taxon>
        <taxon>Aristolochiaceae</taxon>
        <taxon>Aristolochia</taxon>
    </lineage>
</organism>
<feature type="repeat" description="PPR" evidence="2">
    <location>
        <begin position="516"/>
        <end position="550"/>
    </location>
</feature>
<dbReference type="NCBIfam" id="TIGR00756">
    <property type="entry name" value="PPR"/>
    <property type="match status" value="9"/>
</dbReference>
<evidence type="ECO:0000313" key="4">
    <source>
        <dbReference type="Proteomes" id="UP000825729"/>
    </source>
</evidence>
<dbReference type="Pfam" id="PF20431">
    <property type="entry name" value="E_motif"/>
    <property type="match status" value="1"/>
</dbReference>
<dbReference type="Gene3D" id="1.25.40.10">
    <property type="entry name" value="Tetratricopeptide repeat domain"/>
    <property type="match status" value="6"/>
</dbReference>
<evidence type="ECO:0008006" key="5">
    <source>
        <dbReference type="Google" id="ProtNLM"/>
    </source>
</evidence>
<reference evidence="3 4" key="1">
    <citation type="submission" date="2021-07" db="EMBL/GenBank/DDBJ databases">
        <title>The Aristolochia fimbriata genome: insights into angiosperm evolution, floral development and chemical biosynthesis.</title>
        <authorList>
            <person name="Jiao Y."/>
        </authorList>
    </citation>
    <scope>NUCLEOTIDE SEQUENCE [LARGE SCALE GENOMIC DNA]</scope>
    <source>
        <strain evidence="3">IBCAS-2021</strain>
        <tissue evidence="3">Leaf</tissue>
    </source>
</reference>
<feature type="repeat" description="PPR" evidence="2">
    <location>
        <begin position="353"/>
        <end position="387"/>
    </location>
</feature>
<proteinExistence type="predicted"/>
<dbReference type="GO" id="GO:0009451">
    <property type="term" value="P:RNA modification"/>
    <property type="evidence" value="ECO:0007669"/>
    <property type="project" value="InterPro"/>
</dbReference>
<evidence type="ECO:0000256" key="1">
    <source>
        <dbReference type="ARBA" id="ARBA00022737"/>
    </source>
</evidence>
<feature type="repeat" description="PPR" evidence="2">
    <location>
        <begin position="33"/>
        <end position="67"/>
    </location>
</feature>
<dbReference type="GO" id="GO:0003723">
    <property type="term" value="F:RNA binding"/>
    <property type="evidence" value="ECO:0007669"/>
    <property type="project" value="InterPro"/>
</dbReference>